<comment type="caution">
    <text evidence="1">The sequence shown here is derived from an EMBL/GenBank/DDBJ whole genome shotgun (WGS) entry which is preliminary data.</text>
</comment>
<evidence type="ECO:0000313" key="1">
    <source>
        <dbReference type="EMBL" id="CAI9120157.1"/>
    </source>
</evidence>
<dbReference type="InterPro" id="IPR052534">
    <property type="entry name" value="Extracell_DNA_Util/SecSys_Comp"/>
</dbReference>
<gene>
    <name evidence="1" type="ORF">LMG32879_000986</name>
</gene>
<keyword evidence="2" id="KW-1185">Reference proteome</keyword>
<dbReference type="AlphaFoldDB" id="A0AA35Y113"/>
<proteinExistence type="predicted"/>
<dbReference type="EMBL" id="CATKSH010000004">
    <property type="protein sequence ID" value="CAI9120157.1"/>
    <property type="molecule type" value="Genomic_DNA"/>
</dbReference>
<name>A0AA35Y113_9PROT</name>
<accession>A0AA35Y113</accession>
<organism evidence="1 2">
    <name type="scientific">Brytella acorum</name>
    <dbReference type="NCBI Taxonomy" id="2959299"/>
    <lineage>
        <taxon>Bacteria</taxon>
        <taxon>Pseudomonadati</taxon>
        <taxon>Pseudomonadota</taxon>
        <taxon>Alphaproteobacteria</taxon>
        <taxon>Acetobacterales</taxon>
        <taxon>Acetobacteraceae</taxon>
        <taxon>Brytella</taxon>
    </lineage>
</organism>
<dbReference type="RefSeq" id="WP_289841948.1">
    <property type="nucleotide sequence ID" value="NZ_CATKSH010000004.1"/>
</dbReference>
<dbReference type="Pfam" id="PF05137">
    <property type="entry name" value="PilN"/>
    <property type="match status" value="1"/>
</dbReference>
<dbReference type="PANTHER" id="PTHR40278">
    <property type="entry name" value="DNA UTILIZATION PROTEIN HOFN"/>
    <property type="match status" value="1"/>
</dbReference>
<sequence>MSFSDSVRSFWQQDFWPWYKTQILSLLPRRWHRQRERSHFLLLIPLNDAATLTDLPEDEPLGTTVDVIRWVDGRAFDEGMVEINEQGAARLTDLARAGRLALPLAIGIAPQDLLETEIRLPLAAERSLASVMTFEIPRVTPFMTRSLFWSAVITKRIATHQRLLVRLRCTPRAPIAGLVSWLARHRFGPVEIVAPTSATAPSGWRSIPIGQAADRTRNLRLLWLCVVLVAAAALGAGLRQNAQSRALETQIDALRPAVTHAQMLRSRYETLTGNPAILARQSEASGSVSKAMETLSAALPDQAYLTEFALHARQMELTGRAPSAAALLERMARDHHFQDPSLSGAVTRSDDEKDDVFTIRTRFADESSQPPHAEPGR</sequence>
<dbReference type="Proteomes" id="UP001176960">
    <property type="component" value="Unassembled WGS sequence"/>
</dbReference>
<dbReference type="PANTHER" id="PTHR40278:SF1">
    <property type="entry name" value="DNA UTILIZATION PROTEIN HOFN"/>
    <property type="match status" value="1"/>
</dbReference>
<protein>
    <submittedName>
        <fullName evidence="1">PilN domain-containing protein</fullName>
    </submittedName>
</protein>
<evidence type="ECO:0000313" key="2">
    <source>
        <dbReference type="Proteomes" id="UP001176960"/>
    </source>
</evidence>
<dbReference type="InterPro" id="IPR007813">
    <property type="entry name" value="PilN"/>
</dbReference>
<reference evidence="1" key="1">
    <citation type="submission" date="2023-03" db="EMBL/GenBank/DDBJ databases">
        <authorList>
            <person name="Cleenwerck I."/>
        </authorList>
    </citation>
    <scope>NUCLEOTIDE SEQUENCE</scope>
    <source>
        <strain evidence="1">LMG 32879</strain>
    </source>
</reference>